<protein>
    <submittedName>
        <fullName evidence="2">Alpha/beta hydrolase</fullName>
    </submittedName>
</protein>
<dbReference type="SUPFAM" id="SSF53474">
    <property type="entry name" value="alpha/beta-Hydrolases"/>
    <property type="match status" value="1"/>
</dbReference>
<proteinExistence type="predicted"/>
<evidence type="ECO:0000313" key="3">
    <source>
        <dbReference type="Proteomes" id="UP000230971"/>
    </source>
</evidence>
<keyword evidence="2" id="KW-0378">Hydrolase</keyword>
<sequence>MADDVRSAAHRLLRQLHGRGQPRAPKRRGGLVQVRKGTARSGDVDLYYEDMGDPNDPAVLLIMGLGAQLLLWRTAFCEKLVAEGYRVIRYDNRDVGLSTKTERVKAGRKLPRMIRFWFGLPGKSTYALEDMADDAVAVLDHLGIERAHVVGASMGGMIAQIVAARYSARTRSLAVIFSSNNRAFLPPPAPRALLAVIQGPPPDSPRDVIVDNAVRVTRIIGSPAYPAPEQRIREEAIEGYERCYYPWGIARHFSAVLASGSLVRYDRQITAPTVVIHGLADKLMRPSGGRAVARAIRGARLVTFEGMGHELPEQLWDQVIGELTTTFAEG</sequence>
<name>A0A2G5PP54_MYCCE</name>
<organism evidence="2 3">
    <name type="scientific">Mycobacterium celatum</name>
    <dbReference type="NCBI Taxonomy" id="28045"/>
    <lineage>
        <taxon>Bacteria</taxon>
        <taxon>Bacillati</taxon>
        <taxon>Actinomycetota</taxon>
        <taxon>Actinomycetes</taxon>
        <taxon>Mycobacteriales</taxon>
        <taxon>Mycobacteriaceae</taxon>
        <taxon>Mycobacterium</taxon>
    </lineage>
</organism>
<dbReference type="EMBL" id="PDKV01000004">
    <property type="protein sequence ID" value="PIB80091.1"/>
    <property type="molecule type" value="Genomic_DNA"/>
</dbReference>
<reference evidence="2 3" key="1">
    <citation type="journal article" date="2017" name="Infect. Genet. Evol.">
        <title>The new phylogeny of the genus Mycobacterium: The old and the news.</title>
        <authorList>
            <person name="Tortoli E."/>
            <person name="Fedrizzi T."/>
            <person name="Meehan C.J."/>
            <person name="Trovato A."/>
            <person name="Grottola A."/>
            <person name="Giacobazzi E."/>
            <person name="Serpini G.F."/>
            <person name="Tagliazucchi S."/>
            <person name="Fabio A."/>
            <person name="Bettua C."/>
            <person name="Bertorelli R."/>
            <person name="Frascaro F."/>
            <person name="De Sanctis V."/>
            <person name="Pecorari M."/>
            <person name="Jousson O."/>
            <person name="Segata N."/>
            <person name="Cirillo D.M."/>
        </authorList>
    </citation>
    <scope>NUCLEOTIDE SEQUENCE [LARGE SCALE GENOMIC DNA]</scope>
    <source>
        <strain evidence="2 3">NCTC 12882</strain>
    </source>
</reference>
<dbReference type="OrthoDB" id="8957634at2"/>
<evidence type="ECO:0000259" key="1">
    <source>
        <dbReference type="Pfam" id="PF00561"/>
    </source>
</evidence>
<comment type="caution">
    <text evidence="2">The sequence shown here is derived from an EMBL/GenBank/DDBJ whole genome shotgun (WGS) entry which is preliminary data.</text>
</comment>
<dbReference type="Pfam" id="PF00561">
    <property type="entry name" value="Abhydrolase_1"/>
    <property type="match status" value="1"/>
</dbReference>
<dbReference type="Proteomes" id="UP000230971">
    <property type="component" value="Unassembled WGS sequence"/>
</dbReference>
<dbReference type="InterPro" id="IPR029058">
    <property type="entry name" value="AB_hydrolase_fold"/>
</dbReference>
<dbReference type="InterPro" id="IPR050471">
    <property type="entry name" value="AB_hydrolase"/>
</dbReference>
<feature type="domain" description="AB hydrolase-1" evidence="1">
    <location>
        <begin position="57"/>
        <end position="311"/>
    </location>
</feature>
<dbReference type="GO" id="GO:0046503">
    <property type="term" value="P:glycerolipid catabolic process"/>
    <property type="evidence" value="ECO:0007669"/>
    <property type="project" value="TreeGrafter"/>
</dbReference>
<dbReference type="AlphaFoldDB" id="A0A2G5PP54"/>
<evidence type="ECO:0000313" key="2">
    <source>
        <dbReference type="EMBL" id="PIB80091.1"/>
    </source>
</evidence>
<dbReference type="Gene3D" id="3.40.50.1820">
    <property type="entry name" value="alpha/beta hydrolase"/>
    <property type="match status" value="1"/>
</dbReference>
<dbReference type="PANTHER" id="PTHR43433">
    <property type="entry name" value="HYDROLASE, ALPHA/BETA FOLD FAMILY PROTEIN"/>
    <property type="match status" value="1"/>
</dbReference>
<dbReference type="InterPro" id="IPR000073">
    <property type="entry name" value="AB_hydrolase_1"/>
</dbReference>
<dbReference type="PANTHER" id="PTHR43433:SF5">
    <property type="entry name" value="AB HYDROLASE-1 DOMAIN-CONTAINING PROTEIN"/>
    <property type="match status" value="1"/>
</dbReference>
<accession>A0A2G5PP54</accession>
<gene>
    <name evidence="2" type="ORF">CQY23_05565</name>
</gene>
<dbReference type="GO" id="GO:0004806">
    <property type="term" value="F:triacylglycerol lipase activity"/>
    <property type="evidence" value="ECO:0007669"/>
    <property type="project" value="TreeGrafter"/>
</dbReference>